<reference evidence="1" key="2">
    <citation type="submission" date="2020-11" db="EMBL/GenBank/DDBJ databases">
        <authorList>
            <person name="McCartney M.A."/>
            <person name="Auch B."/>
            <person name="Kono T."/>
            <person name="Mallez S."/>
            <person name="Becker A."/>
            <person name="Gohl D.M."/>
            <person name="Silverstein K.A.T."/>
            <person name="Koren S."/>
            <person name="Bechman K.B."/>
            <person name="Herman A."/>
            <person name="Abrahante J.E."/>
            <person name="Garbe J."/>
        </authorList>
    </citation>
    <scope>NUCLEOTIDE SEQUENCE</scope>
    <source>
        <strain evidence="1">Duluth1</strain>
        <tissue evidence="1">Whole animal</tissue>
    </source>
</reference>
<evidence type="ECO:0000313" key="1">
    <source>
        <dbReference type="EMBL" id="KAH3855449.1"/>
    </source>
</evidence>
<dbReference type="Proteomes" id="UP000828390">
    <property type="component" value="Unassembled WGS sequence"/>
</dbReference>
<comment type="caution">
    <text evidence="1">The sequence shown here is derived from an EMBL/GenBank/DDBJ whole genome shotgun (WGS) entry which is preliminary data.</text>
</comment>
<dbReference type="AlphaFoldDB" id="A0A9D4R591"/>
<accession>A0A9D4R591</accession>
<keyword evidence="2" id="KW-1185">Reference proteome</keyword>
<gene>
    <name evidence="1" type="ORF">DPMN_098016</name>
</gene>
<dbReference type="EMBL" id="JAIWYP010000003">
    <property type="protein sequence ID" value="KAH3855449.1"/>
    <property type="molecule type" value="Genomic_DNA"/>
</dbReference>
<protein>
    <submittedName>
        <fullName evidence="1">Uncharacterized protein</fullName>
    </submittedName>
</protein>
<name>A0A9D4R591_DREPO</name>
<proteinExistence type="predicted"/>
<reference evidence="1" key="1">
    <citation type="journal article" date="2019" name="bioRxiv">
        <title>The Genome of the Zebra Mussel, Dreissena polymorpha: A Resource for Invasive Species Research.</title>
        <authorList>
            <person name="McCartney M.A."/>
            <person name="Auch B."/>
            <person name="Kono T."/>
            <person name="Mallez S."/>
            <person name="Zhang Y."/>
            <person name="Obille A."/>
            <person name="Becker A."/>
            <person name="Abrahante J.E."/>
            <person name="Garbe J."/>
            <person name="Badalamenti J.P."/>
            <person name="Herman A."/>
            <person name="Mangelson H."/>
            <person name="Liachko I."/>
            <person name="Sullivan S."/>
            <person name="Sone E.D."/>
            <person name="Koren S."/>
            <person name="Silverstein K.A.T."/>
            <person name="Beckman K.B."/>
            <person name="Gohl D.M."/>
        </authorList>
    </citation>
    <scope>NUCLEOTIDE SEQUENCE</scope>
    <source>
        <strain evidence="1">Duluth1</strain>
        <tissue evidence="1">Whole animal</tissue>
    </source>
</reference>
<evidence type="ECO:0000313" key="2">
    <source>
        <dbReference type="Proteomes" id="UP000828390"/>
    </source>
</evidence>
<organism evidence="1 2">
    <name type="scientific">Dreissena polymorpha</name>
    <name type="common">Zebra mussel</name>
    <name type="synonym">Mytilus polymorpha</name>
    <dbReference type="NCBI Taxonomy" id="45954"/>
    <lineage>
        <taxon>Eukaryota</taxon>
        <taxon>Metazoa</taxon>
        <taxon>Spiralia</taxon>
        <taxon>Lophotrochozoa</taxon>
        <taxon>Mollusca</taxon>
        <taxon>Bivalvia</taxon>
        <taxon>Autobranchia</taxon>
        <taxon>Heteroconchia</taxon>
        <taxon>Euheterodonta</taxon>
        <taxon>Imparidentia</taxon>
        <taxon>Neoheterodontei</taxon>
        <taxon>Myida</taxon>
        <taxon>Dreissenoidea</taxon>
        <taxon>Dreissenidae</taxon>
        <taxon>Dreissena</taxon>
    </lineage>
</organism>
<sequence>MKATIDQQNSTLQGQRHLFYFKEIGSTEADGCIGDCSYSNCAQSKWHKSYTTRLSCILQTGK</sequence>